<comment type="caution">
    <text evidence="2">The sequence shown here is derived from an EMBL/GenBank/DDBJ whole genome shotgun (WGS) entry which is preliminary data.</text>
</comment>
<evidence type="ECO:0000313" key="2">
    <source>
        <dbReference type="EMBL" id="KAK5048061.1"/>
    </source>
</evidence>
<dbReference type="Gene3D" id="3.40.50.720">
    <property type="entry name" value="NAD(P)-binding Rossmann-like Domain"/>
    <property type="match status" value="1"/>
</dbReference>
<dbReference type="Proteomes" id="UP001358417">
    <property type="component" value="Unassembled WGS sequence"/>
</dbReference>
<organism evidence="2 3">
    <name type="scientific">Exophiala bonariae</name>
    <dbReference type="NCBI Taxonomy" id="1690606"/>
    <lineage>
        <taxon>Eukaryota</taxon>
        <taxon>Fungi</taxon>
        <taxon>Dikarya</taxon>
        <taxon>Ascomycota</taxon>
        <taxon>Pezizomycotina</taxon>
        <taxon>Eurotiomycetes</taxon>
        <taxon>Chaetothyriomycetidae</taxon>
        <taxon>Chaetothyriales</taxon>
        <taxon>Herpotrichiellaceae</taxon>
        <taxon>Exophiala</taxon>
    </lineage>
</organism>
<keyword evidence="3" id="KW-1185">Reference proteome</keyword>
<dbReference type="SUPFAM" id="SSF51735">
    <property type="entry name" value="NAD(P)-binding Rossmann-fold domains"/>
    <property type="match status" value="1"/>
</dbReference>
<reference evidence="2 3" key="1">
    <citation type="submission" date="2023-08" db="EMBL/GenBank/DDBJ databases">
        <title>Black Yeasts Isolated from many extreme environments.</title>
        <authorList>
            <person name="Coleine C."/>
            <person name="Stajich J.E."/>
            <person name="Selbmann L."/>
        </authorList>
    </citation>
    <scope>NUCLEOTIDE SEQUENCE [LARGE SCALE GENOMIC DNA]</scope>
    <source>
        <strain evidence="2 3">CCFEE 5792</strain>
    </source>
</reference>
<dbReference type="PANTHER" id="PTHR43355">
    <property type="entry name" value="FLAVIN REDUCTASE (NADPH)"/>
    <property type="match status" value="1"/>
</dbReference>
<dbReference type="InterPro" id="IPR036291">
    <property type="entry name" value="NAD(P)-bd_dom_sf"/>
</dbReference>
<protein>
    <recommendedName>
        <fullName evidence="4">NAD(P)-binding domain-containing protein</fullName>
    </recommendedName>
</protein>
<name>A0AAV9N578_9EURO</name>
<evidence type="ECO:0008006" key="4">
    <source>
        <dbReference type="Google" id="ProtNLM"/>
    </source>
</evidence>
<dbReference type="GO" id="GO:0004074">
    <property type="term" value="F:biliverdin reductase [NAD(P)H] activity"/>
    <property type="evidence" value="ECO:0007669"/>
    <property type="project" value="TreeGrafter"/>
</dbReference>
<gene>
    <name evidence="2" type="ORF">LTR84_006251</name>
</gene>
<evidence type="ECO:0000256" key="1">
    <source>
        <dbReference type="ARBA" id="ARBA00038376"/>
    </source>
</evidence>
<dbReference type="GO" id="GO:0042602">
    <property type="term" value="F:riboflavin reductase (NADPH) activity"/>
    <property type="evidence" value="ECO:0007669"/>
    <property type="project" value="TreeGrafter"/>
</dbReference>
<evidence type="ECO:0000313" key="3">
    <source>
        <dbReference type="Proteomes" id="UP001358417"/>
    </source>
</evidence>
<accession>A0AAV9N578</accession>
<dbReference type="RefSeq" id="XP_064703567.1">
    <property type="nucleotide sequence ID" value="XM_064849812.1"/>
</dbReference>
<dbReference type="AlphaFoldDB" id="A0AAV9N578"/>
<comment type="similarity">
    <text evidence="1">Belongs to the avfA family.</text>
</comment>
<sequence>MSSKPSVVFFGATGGVTNSALVHTIQAGYKAAVLVRTPAKLRQQLSDQAIDEMTIAKNLVLNEGNALDVAAVKRTLLSVNAGRLPTYIVSGLGGSPKLNLNMCHPLHLATLDNPEICATAASTLVTALEEIFTEQPALKANKPLLVFLSTTGVTRGPEDVPFAMRFLYHQTLAIPHADKKKMEDIYRGEVEKQDPVFRSVVGIRPTLLSGTVSYTDASGLQGVRSGYEHRPATGYSIKRADVGHWIFQNLIDEATRNPEVEGQMVSLTS</sequence>
<dbReference type="PANTHER" id="PTHR43355:SF2">
    <property type="entry name" value="FLAVIN REDUCTASE (NADPH)"/>
    <property type="match status" value="1"/>
</dbReference>
<dbReference type="InterPro" id="IPR051606">
    <property type="entry name" value="Polyketide_Oxido-like"/>
</dbReference>
<proteinExistence type="inferred from homology"/>
<dbReference type="EMBL" id="JAVRRD010000023">
    <property type="protein sequence ID" value="KAK5048061.1"/>
    <property type="molecule type" value="Genomic_DNA"/>
</dbReference>
<dbReference type="GeneID" id="89974423"/>